<sequence>MSDPIKKISILGCGWLGLPLGAELVRSGFSVYGSTTSPEKLETLEAAGIQAHLIEVGETLTGDIDDFFRTDLLILNIPPGRRRPDVADRYPAEIKLVVDQALAQGTSRIIFISSTSVYPDLNRVITEEDAPAADSGSGLALVRCEQYLATLPDLSLTILRMAGLAGGNRKPGRFLAGKTDVSNGRAPVNMVHRDDCIAIIQEVIRESALGDTFNICADQHPSRKEFYRHQAQKDGFEPPTFAPEGETHYKIISNQKIKDRLQYTFRYPDPMDF</sequence>
<gene>
    <name evidence="1" type="ORF">CRP01_15145</name>
</gene>
<dbReference type="CDD" id="cd05266">
    <property type="entry name" value="SDR_a4"/>
    <property type="match status" value="1"/>
</dbReference>
<comment type="caution">
    <text evidence="1">The sequence shown here is derived from an EMBL/GenBank/DDBJ whole genome shotgun (WGS) entry which is preliminary data.</text>
</comment>
<evidence type="ECO:0000313" key="1">
    <source>
        <dbReference type="EMBL" id="PHN05807.1"/>
    </source>
</evidence>
<dbReference type="PANTHER" id="PTHR48079">
    <property type="entry name" value="PROTEIN YEEZ"/>
    <property type="match status" value="1"/>
</dbReference>
<dbReference type="RefSeq" id="WP_099150897.1">
    <property type="nucleotide sequence ID" value="NZ_PDUD01000020.1"/>
</dbReference>
<dbReference type="Gene3D" id="3.40.50.720">
    <property type="entry name" value="NAD(P)-binding Rossmann-like Domain"/>
    <property type="match status" value="1"/>
</dbReference>
<organism evidence="1 2">
    <name type="scientific">Flavilitoribacter nigricans (strain ATCC 23147 / DSM 23189 / NBRC 102662 / NCIMB 1420 / SS-2)</name>
    <name type="common">Lewinella nigricans</name>
    <dbReference type="NCBI Taxonomy" id="1122177"/>
    <lineage>
        <taxon>Bacteria</taxon>
        <taxon>Pseudomonadati</taxon>
        <taxon>Bacteroidota</taxon>
        <taxon>Saprospiria</taxon>
        <taxon>Saprospirales</taxon>
        <taxon>Lewinellaceae</taxon>
        <taxon>Flavilitoribacter</taxon>
    </lineage>
</organism>
<protein>
    <submittedName>
        <fullName evidence="1">NAD(P)-dependent oxidoreductase</fullName>
    </submittedName>
</protein>
<dbReference type="PANTHER" id="PTHR48079:SF6">
    <property type="entry name" value="NAD(P)-BINDING DOMAIN-CONTAINING PROTEIN-RELATED"/>
    <property type="match status" value="1"/>
</dbReference>
<dbReference type="AlphaFoldDB" id="A0A2D0NBD7"/>
<dbReference type="Proteomes" id="UP000223913">
    <property type="component" value="Unassembled WGS sequence"/>
</dbReference>
<dbReference type="SUPFAM" id="SSF51735">
    <property type="entry name" value="NAD(P)-binding Rossmann-fold domains"/>
    <property type="match status" value="1"/>
</dbReference>
<name>A0A2D0NBD7_FLAN2</name>
<dbReference type="OrthoDB" id="751203at2"/>
<evidence type="ECO:0000313" key="2">
    <source>
        <dbReference type="Proteomes" id="UP000223913"/>
    </source>
</evidence>
<accession>A0A2D0NBD7</accession>
<keyword evidence="2" id="KW-1185">Reference proteome</keyword>
<dbReference type="EMBL" id="PDUD01000020">
    <property type="protein sequence ID" value="PHN05807.1"/>
    <property type="molecule type" value="Genomic_DNA"/>
</dbReference>
<dbReference type="InterPro" id="IPR051783">
    <property type="entry name" value="NAD(P)-dependent_oxidoreduct"/>
</dbReference>
<dbReference type="GO" id="GO:0004029">
    <property type="term" value="F:aldehyde dehydrogenase (NAD+) activity"/>
    <property type="evidence" value="ECO:0007669"/>
    <property type="project" value="TreeGrafter"/>
</dbReference>
<dbReference type="GO" id="GO:0005737">
    <property type="term" value="C:cytoplasm"/>
    <property type="evidence" value="ECO:0007669"/>
    <property type="project" value="TreeGrafter"/>
</dbReference>
<proteinExistence type="predicted"/>
<reference evidence="1 2" key="1">
    <citation type="submission" date="2017-10" db="EMBL/GenBank/DDBJ databases">
        <title>The draft genome sequence of Lewinella nigricans NBRC 102662.</title>
        <authorList>
            <person name="Wang K."/>
        </authorList>
    </citation>
    <scope>NUCLEOTIDE SEQUENCE [LARGE SCALE GENOMIC DNA]</scope>
    <source>
        <strain evidence="1 2">NBRC 102662</strain>
    </source>
</reference>
<dbReference type="InterPro" id="IPR036291">
    <property type="entry name" value="NAD(P)-bd_dom_sf"/>
</dbReference>